<dbReference type="PANTHER" id="PTHR48484:SF1">
    <property type="entry name" value="DENTIN SIALOPHOSPHOPROTEIN"/>
    <property type="match status" value="1"/>
</dbReference>
<feature type="domain" description="PDZ" evidence="2">
    <location>
        <begin position="893"/>
        <end position="964"/>
    </location>
</feature>
<protein>
    <submittedName>
        <fullName evidence="3">Uncharacterized LOC113136372</fullName>
    </submittedName>
</protein>
<feature type="compositionally biased region" description="Polar residues" evidence="1">
    <location>
        <begin position="805"/>
        <end position="816"/>
    </location>
</feature>
<dbReference type="GO" id="GO:0005125">
    <property type="term" value="F:cytokine activity"/>
    <property type="evidence" value="ECO:0007669"/>
    <property type="project" value="InterPro"/>
</dbReference>
<dbReference type="Gene3D" id="2.30.42.10">
    <property type="match status" value="2"/>
</dbReference>
<evidence type="ECO:0000256" key="1">
    <source>
        <dbReference type="SAM" id="MobiDB-lite"/>
    </source>
</evidence>
<name>A0A3Q3M0C1_9TELE</name>
<dbReference type="Ensembl" id="ENSMAMT00000020888.2">
    <property type="protein sequence ID" value="ENSMAMP00000020353.1"/>
    <property type="gene ID" value="ENSMAMG00000013686.2"/>
</dbReference>
<dbReference type="GO" id="GO:0042609">
    <property type="term" value="F:CD4 receptor binding"/>
    <property type="evidence" value="ECO:0007669"/>
    <property type="project" value="TreeGrafter"/>
</dbReference>
<feature type="compositionally biased region" description="Acidic residues" evidence="1">
    <location>
        <begin position="779"/>
        <end position="790"/>
    </location>
</feature>
<dbReference type="SMART" id="SM00228">
    <property type="entry name" value="PDZ"/>
    <property type="match status" value="2"/>
</dbReference>
<dbReference type="RefSeq" id="XP_026172920.1">
    <property type="nucleotide sequence ID" value="XM_026317135.2"/>
</dbReference>
<dbReference type="GeneTree" id="ENSGT00940000156178"/>
<organism evidence="3 4">
    <name type="scientific">Mastacembelus armatus</name>
    <name type="common">zig-zag eel</name>
    <dbReference type="NCBI Taxonomy" id="205130"/>
    <lineage>
        <taxon>Eukaryota</taxon>
        <taxon>Metazoa</taxon>
        <taxon>Chordata</taxon>
        <taxon>Craniata</taxon>
        <taxon>Vertebrata</taxon>
        <taxon>Euteleostomi</taxon>
        <taxon>Actinopterygii</taxon>
        <taxon>Neopterygii</taxon>
        <taxon>Teleostei</taxon>
        <taxon>Neoteleostei</taxon>
        <taxon>Acanthomorphata</taxon>
        <taxon>Anabantaria</taxon>
        <taxon>Synbranchiformes</taxon>
        <taxon>Mastacembelidae</taxon>
        <taxon>Mastacembelus</taxon>
    </lineage>
</organism>
<reference evidence="3" key="1">
    <citation type="submission" date="2025-08" db="UniProtKB">
        <authorList>
            <consortium name="Ensembl"/>
        </authorList>
    </citation>
    <scope>IDENTIFICATION</scope>
</reference>
<keyword evidence="4" id="KW-1185">Reference proteome</keyword>
<sequence>MDLPLLPTQASEYNKQRTRPQFTIRSANSPLYSLTSRSGVRIPRYFSEEKRESAEEVQENERYGTHAGTDDTNKEEYTVGGHQASTGSHSVKGQCKAIETSGKTDKAITNFATETSEKHAFEGRGRTEWRRYDQLSRSKSLDFQSATRSPDLGTKADVSMLSAQTEWDINKQAGELEEQRAGVESTKGKVMSSVQAYNSASVSNVQERSPGSHMSQTLDKVSRGYSLPSRLRPQPSPGSKFTATAASFGPKGGQSILERIEKLYGSAGVGKAEDNSKIRNFSNTATTAEPLIPPQLKSYEKAEGEKFPKRFSSGENNSLSSVQRRKTFTWMPQKDISNSDSPLFPGRRRRLSGGQWQGQFQSRYTDESGDNWGKGLKEIGTRSLDRASSRSTVAAQIRATRAAGNITAESKSFIEENAPVLLKDSPGLRDKTNEFQDERRANHQEVQNETDGINGVREAADRVKDKGQLKNSSTDDVFESQAQKITLKTTEKKRFPEMLSVPSAASVKNKINQFEALSQRATGQGPMPRRALSVPIQLIRAHDGVKTSDSAKATGGLMDKNKGWNKEEEAVFKTERCSSVDEHGLRLAKKAREGTDLVENKGREHFDKYSRLKNTLEIPLNGGAQRRCTTFYIDETDFSKVSSPEKASERDMTVNNIPSSLLSNGTSAGMQKATPSGINSPVSDDDKTPTNTPNHSPFLPPTAQPEHAVPTADRYDSSSVFTQATKVLDPQSLRPFQSSSQELVSPEVMTDYQKQKRKQDIDLQAWVAGLNPDVKVWNDDGDDYKDDDDVSTQKDDDSNYDSDSGESSVTITSNMSQSDRRSFSVSLSDLRNFSGAGYESENDSDEGKSTGRRSVSLSSDVSALSCVSVIPSEELDRLLEDVRNLQDSDDVQVVVLHKEMGVGLGFSLAGGVDQNKPITVHKVFHSGVAAQEGSIREGDQVLSINGTTLCGHPHWEALRVLRRAKTREMGVVVLRRGDVSAASMSRVQENNEGSIQTQFTKTSQHLRMHLEKNSRDLGFTLEGGAGSTLGNRPLTVQKIFQGGPVDKVFPGDEVLAIEGMSMVGMSRLEAWTLIRKLPPGPVNVVLRRPLKHLE</sequence>
<evidence type="ECO:0000259" key="2">
    <source>
        <dbReference type="PROSITE" id="PS50106"/>
    </source>
</evidence>
<dbReference type="AlphaFoldDB" id="A0A3Q3M0C1"/>
<dbReference type="InterPro" id="IPR055287">
    <property type="entry name" value="IL-16-like"/>
</dbReference>
<evidence type="ECO:0000313" key="3">
    <source>
        <dbReference type="Ensembl" id="ENSMAMP00000020353.1"/>
    </source>
</evidence>
<dbReference type="PROSITE" id="PS50106">
    <property type="entry name" value="PDZ"/>
    <property type="match status" value="2"/>
</dbReference>
<dbReference type="Pfam" id="PF00595">
    <property type="entry name" value="PDZ"/>
    <property type="match status" value="1"/>
</dbReference>
<feature type="region of interest" description="Disordered" evidence="1">
    <location>
        <begin position="834"/>
        <end position="854"/>
    </location>
</feature>
<dbReference type="GO" id="GO:0050930">
    <property type="term" value="P:induction of positive chemotaxis"/>
    <property type="evidence" value="ECO:0007669"/>
    <property type="project" value="InterPro"/>
</dbReference>
<dbReference type="InterPro" id="IPR001478">
    <property type="entry name" value="PDZ"/>
</dbReference>
<dbReference type="Proteomes" id="UP000261640">
    <property type="component" value="Unplaced"/>
</dbReference>
<feature type="compositionally biased region" description="Basic and acidic residues" evidence="1">
    <location>
        <begin position="47"/>
        <end position="77"/>
    </location>
</feature>
<dbReference type="InParanoid" id="A0A3Q3M0C1"/>
<proteinExistence type="predicted"/>
<dbReference type="PANTHER" id="PTHR48484">
    <property type="entry name" value="PRO-INTERLEUKIN-16"/>
    <property type="match status" value="1"/>
</dbReference>
<dbReference type="STRING" id="205130.ENSMAMP00000020353"/>
<reference evidence="3" key="2">
    <citation type="submission" date="2025-09" db="UniProtKB">
        <authorList>
            <consortium name="Ensembl"/>
        </authorList>
    </citation>
    <scope>IDENTIFICATION</scope>
</reference>
<dbReference type="GeneID" id="113136372"/>
<feature type="region of interest" description="Disordered" evidence="1">
    <location>
        <begin position="47"/>
        <end position="93"/>
    </location>
</feature>
<feature type="compositionally biased region" description="Polar residues" evidence="1">
    <location>
        <begin position="653"/>
        <end position="682"/>
    </location>
</feature>
<feature type="region of interest" description="Disordered" evidence="1">
    <location>
        <begin position="639"/>
        <end position="716"/>
    </location>
</feature>
<evidence type="ECO:0000313" key="4">
    <source>
        <dbReference type="Proteomes" id="UP000261640"/>
    </source>
</evidence>
<dbReference type="OrthoDB" id="42382at2759"/>
<dbReference type="InterPro" id="IPR036034">
    <property type="entry name" value="PDZ_sf"/>
</dbReference>
<accession>A0A3Q3M0C1</accession>
<dbReference type="GO" id="GO:0030595">
    <property type="term" value="P:leukocyte chemotaxis"/>
    <property type="evidence" value="ECO:0007669"/>
    <property type="project" value="TreeGrafter"/>
</dbReference>
<feature type="region of interest" description="Disordered" evidence="1">
    <location>
        <begin position="774"/>
        <end position="816"/>
    </location>
</feature>
<dbReference type="RefSeq" id="XP_026172919.1">
    <property type="nucleotide sequence ID" value="XM_026317134.1"/>
</dbReference>
<dbReference type="SUPFAM" id="SSF50156">
    <property type="entry name" value="PDZ domain-like"/>
    <property type="match status" value="2"/>
</dbReference>
<feature type="domain" description="PDZ" evidence="2">
    <location>
        <begin position="1007"/>
        <end position="1089"/>
    </location>
</feature>
<dbReference type="RefSeq" id="XP_026172916.1">
    <property type="nucleotide sequence ID" value="XM_026317131.1"/>
</dbReference>
<dbReference type="CDD" id="cd06762">
    <property type="entry name" value="PDZ6_PDZD2-PDZ3_hPro-IL-16-like"/>
    <property type="match status" value="1"/>
</dbReference>
<dbReference type="RefSeq" id="XP_026172917.1">
    <property type="nucleotide sequence ID" value="XM_026317132.2"/>
</dbReference>